<feature type="region of interest" description="Disordered" evidence="3">
    <location>
        <begin position="535"/>
        <end position="665"/>
    </location>
</feature>
<dbReference type="Gene3D" id="3.10.450.50">
    <property type="match status" value="1"/>
</dbReference>
<sequence length="814" mass="88618">MVPDGHAVLQQGLSSIPYLTSVAAGFYRNDVINGSGTSAGQARAMMSEFAVAPARLIGIDNGGRRAIGIALLRPLRPQCHGAVIGPPGEAMEELDSPYHCCCAVVPAEPTGCLVSLQHAPPENEPKGESRGLGPEVKALLVLMQDLFSASPLGDVFMPKLELDFSQFWPFPLSSAFSNYRTRLRSRDRVPTVRAWAGLKTHQVRVSCSRLFLAGTKPPAPPQVPTALQTNQPPPTRDSPSLIRMTFEDFRVEYHIFMSAGGQYTLPAPPPAAQSQQPLKIGRAFIKQYYNCLLNSPAELCKFYAPDSAISRGMEPTAPTEPLSLKGVLDDPLDGDKDLSPGERMRRVFFDWADADDQHVRIDFASGAIDAQESREGFLIVVTGHMYLPKRLKEKAFVHTFILNNEAPLGQKKVFLLKNDILRFLDPVSAEVEEVEQEEIVEGVLEEVIGSDELAQMPTPTQSQAQPVIVQDEEIFVTNVVEDGEDVEPTIEPVEFEPSADEEKIPDSSDDDEDGVDRLEVGNSILCDTDKIKNEKSVTVESSTPSSDGKKKRRKKRGSKSRSRSSSPEDTEPPEKPKAPGSWASLVASTGRMSEGKIIDEKGNKGRLSSREKSTSKVSTPTPQAVDESKANGSTTSATPPTSSGSLVAKTGAPNTPTSTSNRGFYNKRTPEATLFIRNIPDKTTEDQIKAMFEPHGQATGNKILGMNLIANRGFAFVDFDGTAAVDAIVKEAKESIVRNDQGHKIKGTFMVGNRVLVIEPKAAGGKNNTVNGGVGGNINKERRPYYRHRGDDGQKDGADGRRYRNDRGGRAERK</sequence>
<dbReference type="OrthoDB" id="339151at2759"/>
<dbReference type="Proteomes" id="UP000266841">
    <property type="component" value="Unassembled WGS sequence"/>
</dbReference>
<accession>K0RD61</accession>
<dbReference type="SMART" id="SM00360">
    <property type="entry name" value="RRM"/>
    <property type="match status" value="1"/>
</dbReference>
<dbReference type="GO" id="GO:1990904">
    <property type="term" value="C:ribonucleoprotein complex"/>
    <property type="evidence" value="ECO:0007669"/>
    <property type="project" value="TreeGrafter"/>
</dbReference>
<gene>
    <name evidence="6" type="ORF">THAOC_36970</name>
</gene>
<organism evidence="6 7">
    <name type="scientific">Thalassiosira oceanica</name>
    <name type="common">Marine diatom</name>
    <dbReference type="NCBI Taxonomy" id="159749"/>
    <lineage>
        <taxon>Eukaryota</taxon>
        <taxon>Sar</taxon>
        <taxon>Stramenopiles</taxon>
        <taxon>Ochrophyta</taxon>
        <taxon>Bacillariophyta</taxon>
        <taxon>Coscinodiscophyceae</taxon>
        <taxon>Thalassiosirophycidae</taxon>
        <taxon>Thalassiosirales</taxon>
        <taxon>Thalassiosiraceae</taxon>
        <taxon>Thalassiosira</taxon>
    </lineage>
</organism>
<dbReference type="CDD" id="cd00590">
    <property type="entry name" value="RRM_SF"/>
    <property type="match status" value="1"/>
</dbReference>
<dbReference type="Pfam" id="PF20699">
    <property type="entry name" value="DUF6820"/>
    <property type="match status" value="1"/>
</dbReference>
<keyword evidence="1 2" id="KW-0694">RNA-binding</keyword>
<feature type="region of interest" description="Disordered" evidence="3">
    <location>
        <begin position="218"/>
        <end position="239"/>
    </location>
</feature>
<feature type="domain" description="RRM" evidence="4">
    <location>
        <begin position="672"/>
        <end position="763"/>
    </location>
</feature>
<dbReference type="OMA" id="HQSPQMV"/>
<reference evidence="6 7" key="1">
    <citation type="journal article" date="2012" name="Genome Biol.">
        <title>Genome and low-iron response of an oceanic diatom adapted to chronic iron limitation.</title>
        <authorList>
            <person name="Lommer M."/>
            <person name="Specht M."/>
            <person name="Roy A.S."/>
            <person name="Kraemer L."/>
            <person name="Andreson R."/>
            <person name="Gutowska M.A."/>
            <person name="Wolf J."/>
            <person name="Bergner S.V."/>
            <person name="Schilhabel M.B."/>
            <person name="Klostermeier U.C."/>
            <person name="Beiko R.G."/>
            <person name="Rosenstiel P."/>
            <person name="Hippler M."/>
            <person name="Laroche J."/>
        </authorList>
    </citation>
    <scope>NUCLEOTIDE SEQUENCE [LARGE SCALE GENOMIC DNA]</scope>
    <source>
        <strain evidence="6 7">CCMP1005</strain>
    </source>
</reference>
<dbReference type="PROSITE" id="PS50102">
    <property type="entry name" value="RRM"/>
    <property type="match status" value="1"/>
</dbReference>
<evidence type="ECO:0008006" key="8">
    <source>
        <dbReference type="Google" id="ProtNLM"/>
    </source>
</evidence>
<dbReference type="SUPFAM" id="SSF54928">
    <property type="entry name" value="RNA-binding domain, RBD"/>
    <property type="match status" value="1"/>
</dbReference>
<proteinExistence type="predicted"/>
<dbReference type="PANTHER" id="PTHR10693:SF20">
    <property type="entry name" value="AT27578P"/>
    <property type="match status" value="1"/>
</dbReference>
<protein>
    <recommendedName>
        <fullName evidence="8">NTF2 domain-containing protein</fullName>
    </recommendedName>
</protein>
<evidence type="ECO:0000313" key="6">
    <source>
        <dbReference type="EMBL" id="EJK44487.1"/>
    </source>
</evidence>
<dbReference type="InterPro" id="IPR035979">
    <property type="entry name" value="RBD_domain_sf"/>
</dbReference>
<dbReference type="AlphaFoldDB" id="K0RD61"/>
<feature type="compositionally biased region" description="Low complexity" evidence="3">
    <location>
        <begin position="632"/>
        <end position="645"/>
    </location>
</feature>
<comment type="caution">
    <text evidence="6">The sequence shown here is derived from an EMBL/GenBank/DDBJ whole genome shotgun (WGS) entry which is preliminary data.</text>
</comment>
<feature type="compositionally biased region" description="Basic and acidic residues" evidence="3">
    <location>
        <begin position="593"/>
        <end position="614"/>
    </location>
</feature>
<evidence type="ECO:0000256" key="2">
    <source>
        <dbReference type="PROSITE-ProRule" id="PRU00176"/>
    </source>
</evidence>
<dbReference type="GO" id="GO:0003729">
    <property type="term" value="F:mRNA binding"/>
    <property type="evidence" value="ECO:0007669"/>
    <property type="project" value="TreeGrafter"/>
</dbReference>
<dbReference type="InterPro" id="IPR049223">
    <property type="entry name" value="DUF6820"/>
</dbReference>
<evidence type="ECO:0000313" key="7">
    <source>
        <dbReference type="Proteomes" id="UP000266841"/>
    </source>
</evidence>
<dbReference type="InterPro" id="IPR039539">
    <property type="entry name" value="Ras_GTPase_bind_prot"/>
</dbReference>
<feature type="compositionally biased region" description="Basic residues" evidence="3">
    <location>
        <begin position="549"/>
        <end position="562"/>
    </location>
</feature>
<evidence type="ECO:0000256" key="1">
    <source>
        <dbReference type="ARBA" id="ARBA00022884"/>
    </source>
</evidence>
<evidence type="ECO:0000259" key="5">
    <source>
        <dbReference type="PROSITE" id="PS50177"/>
    </source>
</evidence>
<feature type="compositionally biased region" description="Polar residues" evidence="3">
    <location>
        <begin position="652"/>
        <end position="663"/>
    </location>
</feature>
<dbReference type="GO" id="GO:0005829">
    <property type="term" value="C:cytosol"/>
    <property type="evidence" value="ECO:0007669"/>
    <property type="project" value="TreeGrafter"/>
</dbReference>
<evidence type="ECO:0000259" key="4">
    <source>
        <dbReference type="PROSITE" id="PS50102"/>
    </source>
</evidence>
<dbReference type="InterPro" id="IPR018222">
    <property type="entry name" value="Nuclear_transport_factor_2_euk"/>
</dbReference>
<dbReference type="Gene3D" id="3.30.70.330">
    <property type="match status" value="1"/>
</dbReference>
<name>K0RD61_THAOC</name>
<feature type="compositionally biased region" description="Basic and acidic residues" evidence="3">
    <location>
        <begin position="779"/>
        <end position="814"/>
    </location>
</feature>
<dbReference type="EMBL" id="AGNL01049627">
    <property type="protein sequence ID" value="EJK44487.1"/>
    <property type="molecule type" value="Genomic_DNA"/>
</dbReference>
<keyword evidence="7" id="KW-1185">Reference proteome</keyword>
<dbReference type="InterPro" id="IPR000504">
    <property type="entry name" value="RRM_dom"/>
</dbReference>
<dbReference type="Pfam" id="PF02136">
    <property type="entry name" value="NTF2"/>
    <property type="match status" value="1"/>
</dbReference>
<dbReference type="PROSITE" id="PS50177">
    <property type="entry name" value="NTF2_DOMAIN"/>
    <property type="match status" value="1"/>
</dbReference>
<dbReference type="Pfam" id="PF00076">
    <property type="entry name" value="RRM_1"/>
    <property type="match status" value="1"/>
</dbReference>
<feature type="compositionally biased region" description="Acidic residues" evidence="3">
    <location>
        <begin position="481"/>
        <end position="499"/>
    </location>
</feature>
<dbReference type="InterPro" id="IPR012677">
    <property type="entry name" value="Nucleotide-bd_a/b_plait_sf"/>
</dbReference>
<evidence type="ECO:0000256" key="3">
    <source>
        <dbReference type="SAM" id="MobiDB-lite"/>
    </source>
</evidence>
<dbReference type="SUPFAM" id="SSF54427">
    <property type="entry name" value="NTF2-like"/>
    <property type="match status" value="1"/>
</dbReference>
<feature type="region of interest" description="Disordered" evidence="3">
    <location>
        <begin position="763"/>
        <end position="814"/>
    </location>
</feature>
<dbReference type="InterPro" id="IPR002075">
    <property type="entry name" value="NTF2_dom"/>
</dbReference>
<feature type="region of interest" description="Disordered" evidence="3">
    <location>
        <begin position="479"/>
        <end position="516"/>
    </location>
</feature>
<dbReference type="InterPro" id="IPR032710">
    <property type="entry name" value="NTF2-like_dom_sf"/>
</dbReference>
<dbReference type="eggNOG" id="KOG0116">
    <property type="taxonomic scope" value="Eukaryota"/>
</dbReference>
<dbReference type="PANTHER" id="PTHR10693">
    <property type="entry name" value="RAS GTPASE-ACTIVATING PROTEIN-BINDING PROTEIN"/>
    <property type="match status" value="1"/>
</dbReference>
<feature type="domain" description="NTF2" evidence="5">
    <location>
        <begin position="280"/>
        <end position="423"/>
    </location>
</feature>